<dbReference type="InterPro" id="IPR033112">
    <property type="entry name" value="PLA2_Asp_AS"/>
</dbReference>
<feature type="transmembrane region" description="Helical" evidence="9">
    <location>
        <begin position="20"/>
        <end position="42"/>
    </location>
</feature>
<protein>
    <recommendedName>
        <fullName evidence="8">Phospholipase A2</fullName>
        <ecNumber evidence="8">3.1.1.4</ecNumber>
    </recommendedName>
</protein>
<keyword evidence="9" id="KW-0472">Membrane</keyword>
<dbReference type="Pfam" id="PF00068">
    <property type="entry name" value="Phospholip_A2_1"/>
    <property type="match status" value="1"/>
</dbReference>
<feature type="disulfide bond" evidence="6">
    <location>
        <begin position="109"/>
        <end position="139"/>
    </location>
</feature>
<keyword evidence="9" id="KW-0812">Transmembrane</keyword>
<dbReference type="GO" id="GO:0006644">
    <property type="term" value="P:phospholipid metabolic process"/>
    <property type="evidence" value="ECO:0007669"/>
    <property type="project" value="InterPro"/>
</dbReference>
<evidence type="ECO:0000256" key="5">
    <source>
        <dbReference type="PIRSR" id="PIRSR601211-2"/>
    </source>
</evidence>
<accession>A0A183TUX8</accession>
<dbReference type="SUPFAM" id="SSF48619">
    <property type="entry name" value="Phospholipase A2, PLA2"/>
    <property type="match status" value="1"/>
</dbReference>
<dbReference type="PROSITE" id="PS00118">
    <property type="entry name" value="PA2_HIS"/>
    <property type="match status" value="1"/>
</dbReference>
<proteinExistence type="inferred from homology"/>
<dbReference type="InterPro" id="IPR001211">
    <property type="entry name" value="PLA2"/>
</dbReference>
<keyword evidence="9" id="KW-1133">Transmembrane helix</keyword>
<keyword evidence="3 6" id="KW-1015">Disulfide bond</keyword>
<feature type="active site" evidence="4">
    <location>
        <position position="96"/>
    </location>
</feature>
<dbReference type="InterPro" id="IPR033113">
    <property type="entry name" value="PLA2_histidine"/>
</dbReference>
<comment type="catalytic activity">
    <reaction evidence="8">
        <text>a 1,2-diacyl-sn-glycero-3-phosphocholine + H2O = a 1-acyl-sn-glycero-3-phosphocholine + a fatty acid + H(+)</text>
        <dbReference type="Rhea" id="RHEA:15801"/>
        <dbReference type="ChEBI" id="CHEBI:15377"/>
        <dbReference type="ChEBI" id="CHEBI:15378"/>
        <dbReference type="ChEBI" id="CHEBI:28868"/>
        <dbReference type="ChEBI" id="CHEBI:57643"/>
        <dbReference type="ChEBI" id="CHEBI:58168"/>
        <dbReference type="EC" id="3.1.1.4"/>
    </reaction>
</comment>
<keyword evidence="5" id="KW-0479">Metal-binding</keyword>
<dbReference type="PROSITE" id="PS00119">
    <property type="entry name" value="PA2_ASP"/>
    <property type="match status" value="1"/>
</dbReference>
<feature type="domain" description="Phospholipase A2-like central" evidence="10">
    <location>
        <begin position="51"/>
        <end position="175"/>
    </location>
</feature>
<evidence type="ECO:0000313" key="12">
    <source>
        <dbReference type="Proteomes" id="UP000050794"/>
    </source>
</evidence>
<dbReference type="PANTHER" id="PTHR11716:SF107">
    <property type="entry name" value="PHOSPHOLIPASE A2"/>
    <property type="match status" value="1"/>
</dbReference>
<feature type="disulfide bond" evidence="6">
    <location>
        <begin position="92"/>
        <end position="153"/>
    </location>
</feature>
<keyword evidence="2 8" id="KW-0964">Secreted</keyword>
<feature type="disulfide bond" evidence="6">
    <location>
        <begin position="77"/>
        <end position="93"/>
    </location>
</feature>
<dbReference type="EMBL" id="UYWY01000016">
    <property type="protein sequence ID" value="VDM23491.1"/>
    <property type="molecule type" value="Genomic_DNA"/>
</dbReference>
<comment type="cofactor">
    <cofactor evidence="5">
        <name>Ca(2+)</name>
        <dbReference type="ChEBI" id="CHEBI:29108"/>
    </cofactor>
    <text evidence="5">Binds 1 Ca(2+) ion per subunit.</text>
</comment>
<dbReference type="GO" id="GO:0050482">
    <property type="term" value="P:arachidonate secretion"/>
    <property type="evidence" value="ECO:0007669"/>
    <property type="project" value="InterPro"/>
</dbReference>
<sequence>MRSLLARKQSNLASDEITVAAYLNMYNAAVIIVASTLFVHVLSSRNVSIRALWNLEAMCECKLDYTALTYSNYGCWCGIGGGGEPVDGIDRCCMLHDKCYDAAVERKECFDVFFEYIEDYSWHCVDKEPVCKESTSNGCQSALCECDKSVVDCWAQFAKPTARVKCNRTKAPLHSSFVRFFNVTDEHFFV</sequence>
<feature type="active site" evidence="4">
    <location>
        <position position="147"/>
    </location>
</feature>
<evidence type="ECO:0000256" key="4">
    <source>
        <dbReference type="PIRSR" id="PIRSR601211-1"/>
    </source>
</evidence>
<dbReference type="InterPro" id="IPR036444">
    <property type="entry name" value="PLipase_A2_dom_sf"/>
</dbReference>
<evidence type="ECO:0000256" key="7">
    <source>
        <dbReference type="RuleBase" id="RU003654"/>
    </source>
</evidence>
<reference evidence="13" key="1">
    <citation type="submission" date="2016-06" db="UniProtKB">
        <authorList>
            <consortium name="WormBaseParasite"/>
        </authorList>
    </citation>
    <scope>IDENTIFICATION</scope>
</reference>
<keyword evidence="8" id="KW-0443">Lipid metabolism</keyword>
<dbReference type="PANTHER" id="PTHR11716">
    <property type="entry name" value="PHOSPHOLIPASE A2 FAMILY MEMBER"/>
    <property type="match status" value="1"/>
</dbReference>
<comment type="subcellular location">
    <subcellularLocation>
        <location evidence="1 8">Secreted</location>
    </subcellularLocation>
</comment>
<dbReference type="Proteomes" id="UP000050794">
    <property type="component" value="Unassembled WGS sequence"/>
</dbReference>
<name>A0A183TUX8_TOXCA</name>
<evidence type="ECO:0000313" key="13">
    <source>
        <dbReference type="WBParaSite" id="TCNE_0000004701-mRNA-1"/>
    </source>
</evidence>
<evidence type="ECO:0000256" key="8">
    <source>
        <dbReference type="RuleBase" id="RU361236"/>
    </source>
</evidence>
<evidence type="ECO:0000256" key="9">
    <source>
        <dbReference type="SAM" id="Phobius"/>
    </source>
</evidence>
<dbReference type="GO" id="GO:0004623">
    <property type="term" value="F:phospholipase A2 activity"/>
    <property type="evidence" value="ECO:0007669"/>
    <property type="project" value="UniProtKB-EC"/>
</dbReference>
<dbReference type="InterPro" id="IPR016090">
    <property type="entry name" value="PLA2-like_dom"/>
</dbReference>
<feature type="disulfide bond" evidence="6">
    <location>
        <begin position="99"/>
        <end position="146"/>
    </location>
</feature>
<dbReference type="WBParaSite" id="TCNE_0000004701-mRNA-1">
    <property type="protein sequence ID" value="TCNE_0000004701-mRNA-1"/>
    <property type="gene ID" value="TCNE_0000004701"/>
</dbReference>
<dbReference type="EC" id="3.1.1.4" evidence="8"/>
<evidence type="ECO:0000256" key="1">
    <source>
        <dbReference type="ARBA" id="ARBA00004613"/>
    </source>
</evidence>
<evidence type="ECO:0000259" key="10">
    <source>
        <dbReference type="SMART" id="SM00085"/>
    </source>
</evidence>
<feature type="disulfide bond" evidence="6">
    <location>
        <begin position="131"/>
        <end position="144"/>
    </location>
</feature>
<evidence type="ECO:0000256" key="6">
    <source>
        <dbReference type="PIRSR" id="PIRSR601211-3"/>
    </source>
</evidence>
<dbReference type="PRINTS" id="PR00389">
    <property type="entry name" value="PHPHLIPASEA2"/>
</dbReference>
<comment type="similarity">
    <text evidence="7">Belongs to the phospholipase A2 family.</text>
</comment>
<feature type="binding site" evidence="5">
    <location>
        <position position="97"/>
    </location>
    <ligand>
        <name>Ca(2+)</name>
        <dbReference type="ChEBI" id="CHEBI:29108"/>
    </ligand>
</feature>
<dbReference type="SMART" id="SM00085">
    <property type="entry name" value="PA2c"/>
    <property type="match status" value="1"/>
</dbReference>
<dbReference type="Gene3D" id="1.20.90.10">
    <property type="entry name" value="Phospholipase A2 domain"/>
    <property type="match status" value="1"/>
</dbReference>
<dbReference type="CDD" id="cd00125">
    <property type="entry name" value="PLA2c"/>
    <property type="match status" value="1"/>
</dbReference>
<dbReference type="GO" id="GO:0005576">
    <property type="term" value="C:extracellular region"/>
    <property type="evidence" value="ECO:0007669"/>
    <property type="project" value="UniProtKB-SubCell"/>
</dbReference>
<keyword evidence="12" id="KW-1185">Reference proteome</keyword>
<evidence type="ECO:0000256" key="3">
    <source>
        <dbReference type="ARBA" id="ARBA00023157"/>
    </source>
</evidence>
<keyword evidence="5 8" id="KW-0106">Calcium</keyword>
<gene>
    <name evidence="11" type="ORF">TCNE_LOCUS48</name>
</gene>
<evidence type="ECO:0000313" key="11">
    <source>
        <dbReference type="EMBL" id="VDM23491.1"/>
    </source>
</evidence>
<keyword evidence="8" id="KW-0378">Hydrolase</keyword>
<dbReference type="GO" id="GO:0005509">
    <property type="term" value="F:calcium ion binding"/>
    <property type="evidence" value="ECO:0007669"/>
    <property type="project" value="InterPro"/>
</dbReference>
<dbReference type="GO" id="GO:0016042">
    <property type="term" value="P:lipid catabolic process"/>
    <property type="evidence" value="ECO:0007669"/>
    <property type="project" value="InterPro"/>
</dbReference>
<dbReference type="AlphaFoldDB" id="A0A183TUX8"/>
<feature type="binding site" evidence="5">
    <location>
        <position position="80"/>
    </location>
    <ligand>
        <name>Ca(2+)</name>
        <dbReference type="ChEBI" id="CHEBI:29108"/>
    </ligand>
</feature>
<feature type="binding site" evidence="5">
    <location>
        <position position="78"/>
    </location>
    <ligand>
        <name>Ca(2+)</name>
        <dbReference type="ChEBI" id="CHEBI:29108"/>
    </ligand>
</feature>
<reference evidence="11 12" key="2">
    <citation type="submission" date="2018-11" db="EMBL/GenBank/DDBJ databases">
        <authorList>
            <consortium name="Pathogen Informatics"/>
        </authorList>
    </citation>
    <scope>NUCLEOTIDE SEQUENCE [LARGE SCALE GENOMIC DNA]</scope>
</reference>
<organism evidence="12 13">
    <name type="scientific">Toxocara canis</name>
    <name type="common">Canine roundworm</name>
    <dbReference type="NCBI Taxonomy" id="6265"/>
    <lineage>
        <taxon>Eukaryota</taxon>
        <taxon>Metazoa</taxon>
        <taxon>Ecdysozoa</taxon>
        <taxon>Nematoda</taxon>
        <taxon>Chromadorea</taxon>
        <taxon>Rhabditida</taxon>
        <taxon>Spirurina</taxon>
        <taxon>Ascaridomorpha</taxon>
        <taxon>Ascaridoidea</taxon>
        <taxon>Toxocaridae</taxon>
        <taxon>Toxocara</taxon>
    </lineage>
</organism>
<evidence type="ECO:0000256" key="2">
    <source>
        <dbReference type="ARBA" id="ARBA00022525"/>
    </source>
</evidence>